<organism evidence="1">
    <name type="scientific">Methylobacterium bullatum</name>
    <dbReference type="NCBI Taxonomy" id="570505"/>
    <lineage>
        <taxon>Bacteria</taxon>
        <taxon>Pseudomonadati</taxon>
        <taxon>Pseudomonadota</taxon>
        <taxon>Alphaproteobacteria</taxon>
        <taxon>Hyphomicrobiales</taxon>
        <taxon>Methylobacteriaceae</taxon>
        <taxon>Methylobacterium</taxon>
    </lineage>
</organism>
<dbReference type="EMBL" id="LR743510">
    <property type="protein sequence ID" value="CAA2137185.1"/>
    <property type="molecule type" value="Genomic_DNA"/>
</dbReference>
<evidence type="ECO:0000313" key="1">
    <source>
        <dbReference type="EMBL" id="CAA2137185.1"/>
    </source>
</evidence>
<accession>A0A679JYT9</accession>
<sequence length="284" mass="31408">MNSRDYPSQIAMTHLFTTLRHPVEKLREAEHFLGRLAFAGGLEFQFELNAFLSASRSVTFLLQCAMAKVPGFADWYGAQQTSMKSDAAMRFFVELRNISQKQGPVSFVGGSLQNGGWTYRFVGRPHAVPEDLVGKDICACCASHLSKLARLLAECANEFPFQSCPGRAFTVEGMNALKYDWRDAEEAAGLPPGYTQVSGIPAAEMLRLLRREIEPLDTKTIERIGKGDMRVGEASLSFHQSNGDDLVDALASRMDATDGNGTHPRDVFLSSILTRIDEIEREGH</sequence>
<name>A0A679JYT9_9HYPH</name>
<proteinExistence type="predicted"/>
<geneLocation type="plasmid" evidence="1">
    <name>1</name>
</geneLocation>
<keyword evidence="1" id="KW-0614">Plasmid</keyword>
<dbReference type="AlphaFoldDB" id="A0A679JYT9"/>
<protein>
    <submittedName>
        <fullName evidence="1">Uncharacterized protein</fullName>
    </submittedName>
</protein>
<reference evidence="1" key="1">
    <citation type="submission" date="2019-12" db="EMBL/GenBank/DDBJ databases">
        <authorList>
            <person name="Cremers G."/>
        </authorList>
    </citation>
    <scope>NUCLEOTIDE SEQUENCE</scope>
    <source>
        <strain evidence="1">Mbul2</strain>
        <plasmid evidence="1">1</plasmid>
    </source>
</reference>
<gene>
    <name evidence="1" type="ORF">MBLL_00534</name>
</gene>